<reference evidence="1" key="1">
    <citation type="thesis" date="2020" institute="ProQuest LLC" country="789 East Eisenhower Parkway, Ann Arbor, MI, USA">
        <title>Comparative Genomics and Chromosome Evolution.</title>
        <authorList>
            <person name="Mudd A.B."/>
        </authorList>
    </citation>
    <scope>NUCLEOTIDE SEQUENCE</scope>
    <source>
        <strain evidence="1">237g6f4</strain>
        <tissue evidence="1">Blood</tissue>
    </source>
</reference>
<comment type="caution">
    <text evidence="1">The sequence shown here is derived from an EMBL/GenBank/DDBJ whole genome shotgun (WGS) entry which is preliminary data.</text>
</comment>
<dbReference type="AlphaFoldDB" id="A0AAV6YFW1"/>
<sequence>MTTEDQVAQEEELLALASIYYEDEFRRTNGPPGGEFKMCLELPSDFLISIKSE</sequence>
<proteinExistence type="predicted"/>
<evidence type="ECO:0000313" key="1">
    <source>
        <dbReference type="EMBL" id="KAG8536439.1"/>
    </source>
</evidence>
<protein>
    <recommendedName>
        <fullName evidence="3">RWD domain-containing protein</fullName>
    </recommendedName>
</protein>
<accession>A0AAV6YFW1</accession>
<gene>
    <name evidence="1" type="ORF">GDO81_026368</name>
</gene>
<dbReference type="EMBL" id="WNYA01043651">
    <property type="protein sequence ID" value="KAG8536439.1"/>
    <property type="molecule type" value="Genomic_DNA"/>
</dbReference>
<organism evidence="1 2">
    <name type="scientific">Engystomops pustulosus</name>
    <name type="common">Tungara frog</name>
    <name type="synonym">Physalaemus pustulosus</name>
    <dbReference type="NCBI Taxonomy" id="76066"/>
    <lineage>
        <taxon>Eukaryota</taxon>
        <taxon>Metazoa</taxon>
        <taxon>Chordata</taxon>
        <taxon>Craniata</taxon>
        <taxon>Vertebrata</taxon>
        <taxon>Euteleostomi</taxon>
        <taxon>Amphibia</taxon>
        <taxon>Batrachia</taxon>
        <taxon>Anura</taxon>
        <taxon>Neobatrachia</taxon>
        <taxon>Hyloidea</taxon>
        <taxon>Leptodactylidae</taxon>
        <taxon>Leiuperinae</taxon>
        <taxon>Engystomops</taxon>
    </lineage>
</organism>
<evidence type="ECO:0008006" key="3">
    <source>
        <dbReference type="Google" id="ProtNLM"/>
    </source>
</evidence>
<keyword evidence="2" id="KW-1185">Reference proteome</keyword>
<name>A0AAV6YFW1_ENGPU</name>
<dbReference type="Proteomes" id="UP000824782">
    <property type="component" value="Unassembled WGS sequence"/>
</dbReference>
<evidence type="ECO:0000313" key="2">
    <source>
        <dbReference type="Proteomes" id="UP000824782"/>
    </source>
</evidence>